<dbReference type="InterPro" id="IPR050378">
    <property type="entry name" value="Metallo-dep_Hydrolases_sf"/>
</dbReference>
<dbReference type="PANTHER" id="PTHR11647">
    <property type="entry name" value="HYDRANTOINASE/DIHYDROPYRIMIDINASE FAMILY MEMBER"/>
    <property type="match status" value="1"/>
</dbReference>
<dbReference type="SUPFAM" id="SSF51338">
    <property type="entry name" value="Composite domain of metallo-dependent hydrolases"/>
    <property type="match status" value="1"/>
</dbReference>
<dbReference type="SUPFAM" id="SSF51556">
    <property type="entry name" value="Metallo-dependent hydrolases"/>
    <property type="match status" value="1"/>
</dbReference>
<dbReference type="EMBL" id="FOAW01000008">
    <property type="protein sequence ID" value="SEL33283.1"/>
    <property type="molecule type" value="Genomic_DNA"/>
</dbReference>
<dbReference type="InterPro" id="IPR013108">
    <property type="entry name" value="Amidohydro_3"/>
</dbReference>
<keyword evidence="3" id="KW-1185">Reference proteome</keyword>
<evidence type="ECO:0000313" key="3">
    <source>
        <dbReference type="Proteomes" id="UP000198677"/>
    </source>
</evidence>
<dbReference type="Gene3D" id="2.30.40.10">
    <property type="entry name" value="Urease, subunit C, domain 1"/>
    <property type="match status" value="1"/>
</dbReference>
<dbReference type="Gene3D" id="3.20.20.140">
    <property type="entry name" value="Metal-dependent hydrolases"/>
    <property type="match status" value="2"/>
</dbReference>
<sequence>MPEFDIVVNGGLWFDGTGAAGQRRNLGIRDGVVVSVSSAALPVGPDTEVIDAAGKWVLPGFVDVHTHYDAEALVSPGLPESVRHGVTTVVLGNCSLSTVYSTPRECADLFSRVEAVPRESVLRILEENKTWRGPAEYVEALDALPLGPNVAGFIGHSDIRTHVLGLGRGTDKKTKPTAAELDRMGSMLTEAIDAGFLGLSSMTNALDKIDGDEYRSRSLPSTYARWREFRFLNRILRDRGKILQSAPTINLHPNVAAFFVESSAIGRKKPLKTSLLSGADSKAYPAIVYFMLTAAPLLNRFAKTNFRWQHLPVPFTVYADGIDLVVFEEFGAGAAALHLKNEVERNALLQDEEYRRWFRKDYDNKFSPRIWHRNFYDAVIVGCPDETLIGKTFGRVGDERGVHPVDAYLDLVVEYGRNLRWRTTVANHRPKFADRLAASPGVQMGFGDAGAHLRNMAFYNYPIRLLKRVNDAQSSRKPFLSIERAIHRLTGELADWYGIDAGHLREGDRADLVVVDPAGLDASVDGLFEEAVPEYGGLRRMVNRSDAAAVATVINGRLVYRDGEFTPGFGIEKTGQFLPAGAKARGVGRQVRVGSRA</sequence>
<proteinExistence type="predicted"/>
<dbReference type="InterPro" id="IPR011059">
    <property type="entry name" value="Metal-dep_hydrolase_composite"/>
</dbReference>
<dbReference type="OrthoDB" id="9766983at2"/>
<protein>
    <submittedName>
        <fullName evidence="2">N-acyl-D-glutamate deacylase</fullName>
    </submittedName>
</protein>
<evidence type="ECO:0000259" key="1">
    <source>
        <dbReference type="Pfam" id="PF07969"/>
    </source>
</evidence>
<dbReference type="AlphaFoldDB" id="A0A1H7PC06"/>
<dbReference type="RefSeq" id="WP_072754239.1">
    <property type="nucleotide sequence ID" value="NZ_FOAW01000008.1"/>
</dbReference>
<reference evidence="3" key="1">
    <citation type="submission" date="2016-10" db="EMBL/GenBank/DDBJ databases">
        <authorList>
            <person name="Varghese N."/>
            <person name="Submissions S."/>
        </authorList>
    </citation>
    <scope>NUCLEOTIDE SEQUENCE [LARGE SCALE GENOMIC DNA]</scope>
    <source>
        <strain evidence="3">DSM 44675</strain>
    </source>
</reference>
<accession>A0A1H7PC06</accession>
<dbReference type="PANTHER" id="PTHR11647:SF1">
    <property type="entry name" value="COLLAPSIN RESPONSE MEDIATOR PROTEIN"/>
    <property type="match status" value="1"/>
</dbReference>
<gene>
    <name evidence="2" type="ORF">SAMN05444583_1083</name>
</gene>
<name>A0A1H7PC06_9NOCA</name>
<evidence type="ECO:0000313" key="2">
    <source>
        <dbReference type="EMBL" id="SEL33283.1"/>
    </source>
</evidence>
<organism evidence="2 3">
    <name type="scientific">Rhodococcus maanshanensis</name>
    <dbReference type="NCBI Taxonomy" id="183556"/>
    <lineage>
        <taxon>Bacteria</taxon>
        <taxon>Bacillati</taxon>
        <taxon>Actinomycetota</taxon>
        <taxon>Actinomycetes</taxon>
        <taxon>Mycobacteriales</taxon>
        <taxon>Nocardiaceae</taxon>
        <taxon>Rhodococcus</taxon>
    </lineage>
</organism>
<dbReference type="InterPro" id="IPR032466">
    <property type="entry name" value="Metal_Hydrolase"/>
</dbReference>
<dbReference type="GO" id="GO:0005829">
    <property type="term" value="C:cytosol"/>
    <property type="evidence" value="ECO:0007669"/>
    <property type="project" value="TreeGrafter"/>
</dbReference>
<dbReference type="Proteomes" id="UP000198677">
    <property type="component" value="Unassembled WGS sequence"/>
</dbReference>
<feature type="domain" description="Amidohydrolase 3" evidence="1">
    <location>
        <begin position="48"/>
        <end position="203"/>
    </location>
</feature>
<dbReference type="Pfam" id="PF07969">
    <property type="entry name" value="Amidohydro_3"/>
    <property type="match status" value="1"/>
</dbReference>
<dbReference type="GO" id="GO:0016812">
    <property type="term" value="F:hydrolase activity, acting on carbon-nitrogen (but not peptide) bonds, in cyclic amides"/>
    <property type="evidence" value="ECO:0007669"/>
    <property type="project" value="TreeGrafter"/>
</dbReference>